<organism evidence="1">
    <name type="scientific">marine sediment metagenome</name>
    <dbReference type="NCBI Taxonomy" id="412755"/>
    <lineage>
        <taxon>unclassified sequences</taxon>
        <taxon>metagenomes</taxon>
        <taxon>ecological metagenomes</taxon>
    </lineage>
</organism>
<feature type="non-terminal residue" evidence="1">
    <location>
        <position position="41"/>
    </location>
</feature>
<comment type="caution">
    <text evidence="1">The sequence shown here is derived from an EMBL/GenBank/DDBJ whole genome shotgun (WGS) entry which is preliminary data.</text>
</comment>
<dbReference type="AlphaFoldDB" id="A0A0F9A5P5"/>
<sequence>MLRLADAIAANQGRGTLMFRFHKVTAKIAKRFGPEVANTWL</sequence>
<evidence type="ECO:0000313" key="1">
    <source>
        <dbReference type="EMBL" id="KKL04879.1"/>
    </source>
</evidence>
<dbReference type="EMBL" id="LAZR01044351">
    <property type="protein sequence ID" value="KKL04879.1"/>
    <property type="molecule type" value="Genomic_DNA"/>
</dbReference>
<protein>
    <submittedName>
        <fullName evidence="1">Uncharacterized protein</fullName>
    </submittedName>
</protein>
<accession>A0A0F9A5P5</accession>
<gene>
    <name evidence="1" type="ORF">LCGC14_2611680</name>
</gene>
<reference evidence="1" key="1">
    <citation type="journal article" date="2015" name="Nature">
        <title>Complex archaea that bridge the gap between prokaryotes and eukaryotes.</title>
        <authorList>
            <person name="Spang A."/>
            <person name="Saw J.H."/>
            <person name="Jorgensen S.L."/>
            <person name="Zaremba-Niedzwiedzka K."/>
            <person name="Martijn J."/>
            <person name="Lind A.E."/>
            <person name="van Eijk R."/>
            <person name="Schleper C."/>
            <person name="Guy L."/>
            <person name="Ettema T.J."/>
        </authorList>
    </citation>
    <scope>NUCLEOTIDE SEQUENCE</scope>
</reference>
<name>A0A0F9A5P5_9ZZZZ</name>
<proteinExistence type="predicted"/>